<dbReference type="Proteomes" id="UP000046122">
    <property type="component" value="Unassembled WGS sequence"/>
</dbReference>
<name>A0A090GFD7_MESPL</name>
<dbReference type="AlphaFoldDB" id="A0A090GFD7"/>
<dbReference type="EMBL" id="CCNE01000023">
    <property type="protein sequence ID" value="CDX59917.1"/>
    <property type="molecule type" value="Genomic_DNA"/>
</dbReference>
<proteinExistence type="predicted"/>
<feature type="region of interest" description="Disordered" evidence="1">
    <location>
        <begin position="15"/>
        <end position="34"/>
    </location>
</feature>
<protein>
    <submittedName>
        <fullName evidence="2">Uncharacterized protein</fullName>
    </submittedName>
</protein>
<reference evidence="2 3" key="1">
    <citation type="submission" date="2014-08" db="EMBL/GenBank/DDBJ databases">
        <authorList>
            <person name="Moulin Lionel"/>
        </authorList>
    </citation>
    <scope>NUCLEOTIDE SEQUENCE [LARGE SCALE GENOMIC DNA]</scope>
</reference>
<evidence type="ECO:0000313" key="3">
    <source>
        <dbReference type="Proteomes" id="UP000046122"/>
    </source>
</evidence>
<feature type="compositionally biased region" description="Basic and acidic residues" evidence="1">
    <location>
        <begin position="20"/>
        <end position="34"/>
    </location>
</feature>
<evidence type="ECO:0000313" key="2">
    <source>
        <dbReference type="EMBL" id="CDX59917.1"/>
    </source>
</evidence>
<sequence length="191" mass="20694">MRGIAVGAGMDLQDAGIGGNERRDDGNLERSGRGHHAVGLDHAIRRLDAESRTADIPLHELDLDAAADRRIDLLGVGDEIVGDFLLGRKAVGTRHGKLHAWETVMPRRTVGHQRVPSLRAPALGDPAALEHEMRHPAFAQMLAHGHPGLAAADNERVYLLNRHIHVSSDGAFAAVMEVRFAFSDGLAERKL</sequence>
<gene>
    <name evidence="2" type="ORF">MPL3365_30924</name>
</gene>
<evidence type="ECO:0000256" key="1">
    <source>
        <dbReference type="SAM" id="MobiDB-lite"/>
    </source>
</evidence>
<organism evidence="2 3">
    <name type="scientific">Mesorhizobium plurifarium</name>
    <dbReference type="NCBI Taxonomy" id="69974"/>
    <lineage>
        <taxon>Bacteria</taxon>
        <taxon>Pseudomonadati</taxon>
        <taxon>Pseudomonadota</taxon>
        <taxon>Alphaproteobacteria</taxon>
        <taxon>Hyphomicrobiales</taxon>
        <taxon>Phyllobacteriaceae</taxon>
        <taxon>Mesorhizobium</taxon>
    </lineage>
</organism>
<accession>A0A090GFD7</accession>